<sequence length="156" mass="17405">MTIRANSLSKPHSVLPYIIILAFIFFACYIGFMVYGAMQSEVNLVSKDYYAEELAYGQRMKQVEQAQQLETPISIISAPAAGQLVIKFPNDLAKAKGTVHLFRPSDVNLDVVVPLALSEDGLQYISTAILKKGLWRVQLSGEMNGKQYYQVQDITL</sequence>
<dbReference type="InterPro" id="IPR008620">
    <property type="entry name" value="FixH"/>
</dbReference>
<protein>
    <submittedName>
        <fullName evidence="2">FixH family protein</fullName>
    </submittedName>
</protein>
<accession>A0ABR6VSC7</accession>
<organism evidence="2 3">
    <name type="scientific">Rufibacter sediminis</name>
    <dbReference type="NCBI Taxonomy" id="2762756"/>
    <lineage>
        <taxon>Bacteria</taxon>
        <taxon>Pseudomonadati</taxon>
        <taxon>Bacteroidota</taxon>
        <taxon>Cytophagia</taxon>
        <taxon>Cytophagales</taxon>
        <taxon>Hymenobacteraceae</taxon>
        <taxon>Rufibacter</taxon>
    </lineage>
</organism>
<gene>
    <name evidence="2" type="ORF">H7U12_10455</name>
</gene>
<evidence type="ECO:0000256" key="1">
    <source>
        <dbReference type="SAM" id="Phobius"/>
    </source>
</evidence>
<keyword evidence="1" id="KW-0812">Transmembrane</keyword>
<proteinExistence type="predicted"/>
<reference evidence="2 3" key="1">
    <citation type="journal article" date="2019" name="Int. J. Syst. Evol. Microbiol.">
        <title>Rufibacter sediminis sp. nov., isolated from freshwater lake sediment.</title>
        <authorList>
            <person name="Qu J.H."/>
            <person name="Zhang L.J."/>
            <person name="Fu Y.H."/>
            <person name="Li H.F."/>
        </authorList>
    </citation>
    <scope>NUCLEOTIDE SEQUENCE [LARGE SCALE GENOMIC DNA]</scope>
    <source>
        <strain evidence="2 3">H-1</strain>
    </source>
</reference>
<comment type="caution">
    <text evidence="2">The sequence shown here is derived from an EMBL/GenBank/DDBJ whole genome shotgun (WGS) entry which is preliminary data.</text>
</comment>
<dbReference type="Pfam" id="PF05751">
    <property type="entry name" value="FixH"/>
    <property type="match status" value="1"/>
</dbReference>
<dbReference type="RefSeq" id="WP_186637106.1">
    <property type="nucleotide sequence ID" value="NZ_JACOAF010000023.1"/>
</dbReference>
<dbReference type="PROSITE" id="PS51257">
    <property type="entry name" value="PROKAR_LIPOPROTEIN"/>
    <property type="match status" value="1"/>
</dbReference>
<keyword evidence="1" id="KW-0472">Membrane</keyword>
<dbReference type="Proteomes" id="UP000659698">
    <property type="component" value="Unassembled WGS sequence"/>
</dbReference>
<feature type="transmembrane region" description="Helical" evidence="1">
    <location>
        <begin position="14"/>
        <end position="37"/>
    </location>
</feature>
<dbReference type="EMBL" id="JACOAF010000023">
    <property type="protein sequence ID" value="MBC3540106.1"/>
    <property type="molecule type" value="Genomic_DNA"/>
</dbReference>
<evidence type="ECO:0000313" key="3">
    <source>
        <dbReference type="Proteomes" id="UP000659698"/>
    </source>
</evidence>
<name>A0ABR6VSC7_9BACT</name>
<keyword evidence="1" id="KW-1133">Transmembrane helix</keyword>
<evidence type="ECO:0000313" key="2">
    <source>
        <dbReference type="EMBL" id="MBC3540106.1"/>
    </source>
</evidence>
<keyword evidence="3" id="KW-1185">Reference proteome</keyword>